<dbReference type="PROSITE" id="PS50082">
    <property type="entry name" value="WD_REPEATS_2"/>
    <property type="match status" value="1"/>
</dbReference>
<dbReference type="STRING" id="905079.L1JV86"/>
<dbReference type="InterPro" id="IPR001680">
    <property type="entry name" value="WD40_rpt"/>
</dbReference>
<dbReference type="Pfam" id="PF21031">
    <property type="entry name" value="WDR54"/>
    <property type="match status" value="1"/>
</dbReference>
<evidence type="ECO:0000313" key="7">
    <source>
        <dbReference type="EMBL" id="EKX52234.1"/>
    </source>
</evidence>
<keyword evidence="2 5" id="KW-0853">WD repeat</keyword>
<feature type="repeat" description="WD" evidence="5">
    <location>
        <begin position="252"/>
        <end position="286"/>
    </location>
</feature>
<dbReference type="InterPro" id="IPR019775">
    <property type="entry name" value="WD40_repeat_CS"/>
</dbReference>
<sequence length="339" mass="36582">MQVVVEKVKLNRIGSSHVTPSLVNSALSIHGTIAAFPHLNDVITVDMSNHKVESLECRHCDGESTIMQVKVLAAGDLTIIVAGTIGGVVKIWDAETLRLITTYTLPMRQEMQVDRQNYAKGIEIVKTSQGYSLIVGTNFGNLHVFVKEGVSFLHENVKDCVQEEVHKDPIADIATNGKEGDLTVEGCRFAVADEAGNISVWSVAPLIPILSFKAVGESLTAVCMRNDLVIASTMLGKILIFSQTSEALTCEISAHTRSITAICMHPTRDLVASVSEDTYINIWNLEGLDSKEIEAIKSISVKDLMICGVQFFGDEPSNVAALGYDVEAIHVISGSSIAA</sequence>
<dbReference type="PROSITE" id="PS00678">
    <property type="entry name" value="WD_REPEATS_1"/>
    <property type="match status" value="1"/>
</dbReference>
<evidence type="ECO:0000256" key="5">
    <source>
        <dbReference type="PROSITE-ProRule" id="PRU00221"/>
    </source>
</evidence>
<reference evidence="9" key="2">
    <citation type="submission" date="2012-11" db="EMBL/GenBank/DDBJ databases">
        <authorList>
            <person name="Kuo A."/>
            <person name="Curtis B.A."/>
            <person name="Tanifuji G."/>
            <person name="Burki F."/>
            <person name="Gruber A."/>
            <person name="Irimia M."/>
            <person name="Maruyama S."/>
            <person name="Arias M.C."/>
            <person name="Ball S.G."/>
            <person name="Gile G.H."/>
            <person name="Hirakawa Y."/>
            <person name="Hopkins J.F."/>
            <person name="Rensing S.A."/>
            <person name="Schmutz J."/>
            <person name="Symeonidi A."/>
            <person name="Elias M."/>
            <person name="Eveleigh R.J."/>
            <person name="Herman E.K."/>
            <person name="Klute M.J."/>
            <person name="Nakayama T."/>
            <person name="Obornik M."/>
            <person name="Reyes-Prieto A."/>
            <person name="Armbrust E.V."/>
            <person name="Aves S.J."/>
            <person name="Beiko R.G."/>
            <person name="Coutinho P."/>
            <person name="Dacks J.B."/>
            <person name="Durnford D.G."/>
            <person name="Fast N.M."/>
            <person name="Green B.R."/>
            <person name="Grisdale C."/>
            <person name="Hempe F."/>
            <person name="Henrissat B."/>
            <person name="Hoppner M.P."/>
            <person name="Ishida K.-I."/>
            <person name="Kim E."/>
            <person name="Koreny L."/>
            <person name="Kroth P.G."/>
            <person name="Liu Y."/>
            <person name="Malik S.-B."/>
            <person name="Maier U.G."/>
            <person name="McRose D."/>
            <person name="Mock T."/>
            <person name="Neilson J.A."/>
            <person name="Onodera N.T."/>
            <person name="Poole A.M."/>
            <person name="Pritham E.J."/>
            <person name="Richards T.A."/>
            <person name="Rocap G."/>
            <person name="Roy S.W."/>
            <person name="Sarai C."/>
            <person name="Schaack S."/>
            <person name="Shirato S."/>
            <person name="Slamovits C.H."/>
            <person name="Spencer D.F."/>
            <person name="Suzuki S."/>
            <person name="Worden A.Z."/>
            <person name="Zauner S."/>
            <person name="Barry K."/>
            <person name="Bell C."/>
            <person name="Bharti A.K."/>
            <person name="Crow J.A."/>
            <person name="Grimwood J."/>
            <person name="Kramer R."/>
            <person name="Lindquist E."/>
            <person name="Lucas S."/>
            <person name="Salamov A."/>
            <person name="McFadden G.I."/>
            <person name="Lane C.E."/>
            <person name="Keeling P.J."/>
            <person name="Gray M.W."/>
            <person name="Grigoriev I.V."/>
            <person name="Archibald J.M."/>
        </authorList>
    </citation>
    <scope>NUCLEOTIDE SEQUENCE</scope>
    <source>
        <strain evidence="9">CCMP2712</strain>
    </source>
</reference>
<dbReference type="EnsemblProtists" id="EKX52234">
    <property type="protein sequence ID" value="EKX52234"/>
    <property type="gene ID" value="GUITHDRAFT_102136"/>
</dbReference>
<comment type="subcellular location">
    <subcellularLocation>
        <location evidence="1">Nucleus</location>
    </subcellularLocation>
</comment>
<dbReference type="GeneID" id="17308836"/>
<dbReference type="InterPro" id="IPR015943">
    <property type="entry name" value="WD40/YVTN_repeat-like_dom_sf"/>
</dbReference>
<dbReference type="SMART" id="SM00320">
    <property type="entry name" value="WD40"/>
    <property type="match status" value="3"/>
</dbReference>
<dbReference type="PANTHER" id="PTHR19848:SF0">
    <property type="entry name" value="NOTCHLESS PROTEIN HOMOLOG 1"/>
    <property type="match status" value="1"/>
</dbReference>
<keyword evidence="4" id="KW-0539">Nucleus</keyword>
<evidence type="ECO:0000313" key="9">
    <source>
        <dbReference type="Proteomes" id="UP000011087"/>
    </source>
</evidence>
<dbReference type="RefSeq" id="XP_005839214.1">
    <property type="nucleotide sequence ID" value="XM_005839157.1"/>
</dbReference>
<dbReference type="SUPFAM" id="SSF50978">
    <property type="entry name" value="WD40 repeat-like"/>
    <property type="match status" value="1"/>
</dbReference>
<reference evidence="7 9" key="1">
    <citation type="journal article" date="2012" name="Nature">
        <title>Algal genomes reveal evolutionary mosaicism and the fate of nucleomorphs.</title>
        <authorList>
            <consortium name="DOE Joint Genome Institute"/>
            <person name="Curtis B.A."/>
            <person name="Tanifuji G."/>
            <person name="Burki F."/>
            <person name="Gruber A."/>
            <person name="Irimia M."/>
            <person name="Maruyama S."/>
            <person name="Arias M.C."/>
            <person name="Ball S.G."/>
            <person name="Gile G.H."/>
            <person name="Hirakawa Y."/>
            <person name="Hopkins J.F."/>
            <person name="Kuo A."/>
            <person name="Rensing S.A."/>
            <person name="Schmutz J."/>
            <person name="Symeonidi A."/>
            <person name="Elias M."/>
            <person name="Eveleigh R.J."/>
            <person name="Herman E.K."/>
            <person name="Klute M.J."/>
            <person name="Nakayama T."/>
            <person name="Obornik M."/>
            <person name="Reyes-Prieto A."/>
            <person name="Armbrust E.V."/>
            <person name="Aves S.J."/>
            <person name="Beiko R.G."/>
            <person name="Coutinho P."/>
            <person name="Dacks J.B."/>
            <person name="Durnford D.G."/>
            <person name="Fast N.M."/>
            <person name="Green B.R."/>
            <person name="Grisdale C.J."/>
            <person name="Hempel F."/>
            <person name="Henrissat B."/>
            <person name="Hoppner M.P."/>
            <person name="Ishida K."/>
            <person name="Kim E."/>
            <person name="Koreny L."/>
            <person name="Kroth P.G."/>
            <person name="Liu Y."/>
            <person name="Malik S.B."/>
            <person name="Maier U.G."/>
            <person name="McRose D."/>
            <person name="Mock T."/>
            <person name="Neilson J.A."/>
            <person name="Onodera N.T."/>
            <person name="Poole A.M."/>
            <person name="Pritham E.J."/>
            <person name="Richards T.A."/>
            <person name="Rocap G."/>
            <person name="Roy S.W."/>
            <person name="Sarai C."/>
            <person name="Schaack S."/>
            <person name="Shirato S."/>
            <person name="Slamovits C.H."/>
            <person name="Spencer D.F."/>
            <person name="Suzuki S."/>
            <person name="Worden A.Z."/>
            <person name="Zauner S."/>
            <person name="Barry K."/>
            <person name="Bell C."/>
            <person name="Bharti A.K."/>
            <person name="Crow J.A."/>
            <person name="Grimwood J."/>
            <person name="Kramer R."/>
            <person name="Lindquist E."/>
            <person name="Lucas S."/>
            <person name="Salamov A."/>
            <person name="McFadden G.I."/>
            <person name="Lane C.E."/>
            <person name="Keeling P.J."/>
            <person name="Gray M.W."/>
            <person name="Grigoriev I.V."/>
            <person name="Archibald J.M."/>
        </authorList>
    </citation>
    <scope>NUCLEOTIDE SEQUENCE</scope>
    <source>
        <strain evidence="7 9">CCMP2712</strain>
    </source>
</reference>
<dbReference type="GO" id="GO:0000027">
    <property type="term" value="P:ribosomal large subunit assembly"/>
    <property type="evidence" value="ECO:0007669"/>
    <property type="project" value="TreeGrafter"/>
</dbReference>
<organism evidence="7">
    <name type="scientific">Guillardia theta (strain CCMP2712)</name>
    <name type="common">Cryptophyte</name>
    <dbReference type="NCBI Taxonomy" id="905079"/>
    <lineage>
        <taxon>Eukaryota</taxon>
        <taxon>Cryptophyceae</taxon>
        <taxon>Pyrenomonadales</taxon>
        <taxon>Geminigeraceae</taxon>
        <taxon>Guillardia</taxon>
    </lineage>
</organism>
<accession>L1JV86</accession>
<dbReference type="OrthoDB" id="756370at2759"/>
<dbReference type="PANTHER" id="PTHR19848">
    <property type="entry name" value="WD40 REPEAT PROTEIN"/>
    <property type="match status" value="1"/>
</dbReference>
<dbReference type="InterPro" id="IPR036322">
    <property type="entry name" value="WD40_repeat_dom_sf"/>
</dbReference>
<dbReference type="OMA" id="KISAFGW"/>
<evidence type="ECO:0000256" key="2">
    <source>
        <dbReference type="ARBA" id="ARBA00022574"/>
    </source>
</evidence>
<dbReference type="EMBL" id="JH992973">
    <property type="protein sequence ID" value="EKX52234.1"/>
    <property type="molecule type" value="Genomic_DNA"/>
</dbReference>
<gene>
    <name evidence="7" type="ORF">GUITHDRAFT_102136</name>
</gene>
<evidence type="ECO:0000256" key="1">
    <source>
        <dbReference type="ARBA" id="ARBA00004123"/>
    </source>
</evidence>
<dbReference type="AlphaFoldDB" id="L1JV86"/>
<evidence type="ECO:0000256" key="3">
    <source>
        <dbReference type="ARBA" id="ARBA00022737"/>
    </source>
</evidence>
<name>L1JV86_GUITC</name>
<proteinExistence type="predicted"/>
<feature type="domain" description="WD repeat-containing protein 54 beta-propeller" evidence="6">
    <location>
        <begin position="117"/>
        <end position="333"/>
    </location>
</feature>
<keyword evidence="3" id="KW-0677">Repeat</keyword>
<protein>
    <recommendedName>
        <fullName evidence="6">WD repeat-containing protein 54 beta-propeller domain-containing protein</fullName>
    </recommendedName>
</protein>
<dbReference type="GO" id="GO:0005730">
    <property type="term" value="C:nucleolus"/>
    <property type="evidence" value="ECO:0007669"/>
    <property type="project" value="TreeGrafter"/>
</dbReference>
<evidence type="ECO:0000313" key="8">
    <source>
        <dbReference type="EnsemblProtists" id="EKX52234"/>
    </source>
</evidence>
<dbReference type="HOGENOM" id="CLU_820034_0_0_1"/>
<reference evidence="8" key="3">
    <citation type="submission" date="2016-03" db="UniProtKB">
        <authorList>
            <consortium name="EnsemblProtists"/>
        </authorList>
    </citation>
    <scope>IDENTIFICATION</scope>
</reference>
<dbReference type="KEGG" id="gtt:GUITHDRAFT_102136"/>
<dbReference type="PaxDb" id="55529-EKX52234"/>
<dbReference type="PROSITE" id="PS50294">
    <property type="entry name" value="WD_REPEATS_REGION"/>
    <property type="match status" value="1"/>
</dbReference>
<evidence type="ECO:0000259" key="6">
    <source>
        <dbReference type="Pfam" id="PF21031"/>
    </source>
</evidence>
<keyword evidence="9" id="KW-1185">Reference proteome</keyword>
<dbReference type="InterPro" id="IPR049546">
    <property type="entry name" value="WDR54_beta_prop"/>
</dbReference>
<dbReference type="Gene3D" id="2.130.10.10">
    <property type="entry name" value="YVTN repeat-like/Quinoprotein amine dehydrogenase"/>
    <property type="match status" value="1"/>
</dbReference>
<dbReference type="Proteomes" id="UP000011087">
    <property type="component" value="Unassembled WGS sequence"/>
</dbReference>
<evidence type="ECO:0000256" key="4">
    <source>
        <dbReference type="ARBA" id="ARBA00023242"/>
    </source>
</evidence>